<dbReference type="STRING" id="392484.LP43_1061"/>
<dbReference type="InterPro" id="IPR002347">
    <property type="entry name" value="SDR_fam"/>
</dbReference>
<comment type="caution">
    <text evidence="3">The sequence shown here is derived from an EMBL/GenBank/DDBJ whole genome shotgun (WGS) entry which is preliminary data.</text>
</comment>
<dbReference type="FunFam" id="3.40.50.720:FF:000084">
    <property type="entry name" value="Short-chain dehydrogenase reductase"/>
    <property type="match status" value="1"/>
</dbReference>
<dbReference type="Gene3D" id="3.40.50.720">
    <property type="entry name" value="NAD(P)-binding Rossmann-like Domain"/>
    <property type="match status" value="1"/>
</dbReference>
<dbReference type="CDD" id="cd05233">
    <property type="entry name" value="SDR_c"/>
    <property type="match status" value="1"/>
</dbReference>
<proteinExistence type="inferred from homology"/>
<dbReference type="EC" id="1.1.1.100" evidence="3"/>
<dbReference type="RefSeq" id="WP_036312721.1">
    <property type="nucleotide sequence ID" value="NZ_JRQD01000002.1"/>
</dbReference>
<name>A0A0A0BHT7_9GAMM</name>
<evidence type="ECO:0000313" key="3">
    <source>
        <dbReference type="EMBL" id="KGM07450.1"/>
    </source>
</evidence>
<dbReference type="SUPFAM" id="SSF51735">
    <property type="entry name" value="NAD(P)-binding Rossmann-fold domains"/>
    <property type="match status" value="1"/>
</dbReference>
<accession>A0A0A0BHT7</accession>
<gene>
    <name evidence="3" type="ORF">LP43_1061</name>
</gene>
<dbReference type="AlphaFoldDB" id="A0A0A0BHT7"/>
<dbReference type="GO" id="GO:0004316">
    <property type="term" value="F:3-oxoacyl-[acyl-carrier-protein] reductase (NADPH) activity"/>
    <property type="evidence" value="ECO:0007669"/>
    <property type="project" value="UniProtKB-EC"/>
</dbReference>
<dbReference type="PRINTS" id="PR00080">
    <property type="entry name" value="SDRFAMILY"/>
</dbReference>
<keyword evidence="3" id="KW-0560">Oxidoreductase</keyword>
<dbReference type="Proteomes" id="UP000029999">
    <property type="component" value="Unassembled WGS sequence"/>
</dbReference>
<dbReference type="PANTHER" id="PTHR42879">
    <property type="entry name" value="3-OXOACYL-(ACYL-CARRIER-PROTEIN) REDUCTASE"/>
    <property type="match status" value="1"/>
</dbReference>
<dbReference type="InterPro" id="IPR036291">
    <property type="entry name" value="NAD(P)-bd_dom_sf"/>
</dbReference>
<dbReference type="PRINTS" id="PR00081">
    <property type="entry name" value="GDHRDH"/>
</dbReference>
<protein>
    <submittedName>
        <fullName evidence="3">3-oxoacyl-[acyl-carrier protein] reductase</fullName>
        <ecNumber evidence="3">1.1.1.100</ecNumber>
    </submittedName>
</protein>
<dbReference type="InterPro" id="IPR050259">
    <property type="entry name" value="SDR"/>
</dbReference>
<reference evidence="3 4" key="1">
    <citation type="submission" date="2014-09" db="EMBL/GenBank/DDBJ databases">
        <authorList>
            <person name="Grob C."/>
            <person name="Taubert M."/>
            <person name="Howat A.M."/>
            <person name="Burns O.J."/>
            <person name="Dixon J.L."/>
            <person name="Chen Y."/>
            <person name="Murrell J.C."/>
        </authorList>
    </citation>
    <scope>NUCLEOTIDE SEQUENCE [LARGE SCALE GENOMIC DNA]</scope>
    <source>
        <strain evidence="3">L4</strain>
    </source>
</reference>
<comment type="similarity">
    <text evidence="1 2">Belongs to the short-chain dehydrogenases/reductases (SDR) family.</text>
</comment>
<dbReference type="EMBL" id="JRQD01000002">
    <property type="protein sequence ID" value="KGM07450.1"/>
    <property type="molecule type" value="Genomic_DNA"/>
</dbReference>
<evidence type="ECO:0000256" key="1">
    <source>
        <dbReference type="ARBA" id="ARBA00006484"/>
    </source>
</evidence>
<organism evidence="3 4">
    <name type="scientific">Methylophaga thiooxydans</name>
    <dbReference type="NCBI Taxonomy" id="392484"/>
    <lineage>
        <taxon>Bacteria</taxon>
        <taxon>Pseudomonadati</taxon>
        <taxon>Pseudomonadota</taxon>
        <taxon>Gammaproteobacteria</taxon>
        <taxon>Thiotrichales</taxon>
        <taxon>Piscirickettsiaceae</taxon>
        <taxon>Methylophaga</taxon>
    </lineage>
</organism>
<dbReference type="Pfam" id="PF00106">
    <property type="entry name" value="adh_short"/>
    <property type="match status" value="1"/>
</dbReference>
<evidence type="ECO:0000256" key="2">
    <source>
        <dbReference type="RuleBase" id="RU000363"/>
    </source>
</evidence>
<sequence>MDLHLKGKKALVTGSTAGIGYAIAKALAGEGADVIINGRKQSSVDAVCEQLTPLVEGQLIGFAGDLSKTDEAENLHQQHPDVDILINNLGIFEPVSFEKISDDDWRRFFEINVLSGARLSRLYLPAMKQKNWGRIIFMSSESGIQIPAEMIHYGMTKSAQIAIARGLAEDVAGSNITVNSVLPGPTKSRGVVDFVEDMAEQQGQSFDQFEQDFFEKVRPTSLIKRFATTDEVAAMVCYLASPVASATTGAALRVDGGVVKSAF</sequence>
<evidence type="ECO:0000313" key="4">
    <source>
        <dbReference type="Proteomes" id="UP000029999"/>
    </source>
</evidence>